<keyword evidence="3 5" id="KW-1133">Transmembrane helix</keyword>
<feature type="transmembrane region" description="Helical" evidence="5">
    <location>
        <begin position="323"/>
        <end position="344"/>
    </location>
</feature>
<evidence type="ECO:0000256" key="2">
    <source>
        <dbReference type="ARBA" id="ARBA00022692"/>
    </source>
</evidence>
<dbReference type="PANTHER" id="PTHR10924">
    <property type="entry name" value="MAJOR FACILITATOR SUPERFAMILY PROTEIN-RELATED"/>
    <property type="match status" value="1"/>
</dbReference>
<dbReference type="InterPro" id="IPR011701">
    <property type="entry name" value="MFS"/>
</dbReference>
<protein>
    <recommendedName>
        <fullName evidence="8">Major facilitator superfamily (MFS) profile domain-containing protein</fullName>
    </recommendedName>
</protein>
<keyword evidence="2 5" id="KW-0812">Transmembrane</keyword>
<dbReference type="EMBL" id="CP051141">
    <property type="protein sequence ID" value="QIW98698.1"/>
    <property type="molecule type" value="Genomic_DNA"/>
</dbReference>
<dbReference type="PANTHER" id="PTHR10924:SF6">
    <property type="entry name" value="SOLUTE CARRIER FAMILY 49 MEMBER A3"/>
    <property type="match status" value="1"/>
</dbReference>
<feature type="transmembrane region" description="Helical" evidence="5">
    <location>
        <begin position="356"/>
        <end position="378"/>
    </location>
</feature>
<evidence type="ECO:0000256" key="4">
    <source>
        <dbReference type="ARBA" id="ARBA00023136"/>
    </source>
</evidence>
<organism evidence="6 7">
    <name type="scientific">Peltaster fructicola</name>
    <dbReference type="NCBI Taxonomy" id="286661"/>
    <lineage>
        <taxon>Eukaryota</taxon>
        <taxon>Fungi</taxon>
        <taxon>Dikarya</taxon>
        <taxon>Ascomycota</taxon>
        <taxon>Pezizomycotina</taxon>
        <taxon>Dothideomycetes</taxon>
        <taxon>Dothideomycetes incertae sedis</taxon>
        <taxon>Peltaster</taxon>
    </lineage>
</organism>
<keyword evidence="7" id="KW-1185">Reference proteome</keyword>
<feature type="transmembrane region" description="Helical" evidence="5">
    <location>
        <begin position="260"/>
        <end position="278"/>
    </location>
</feature>
<reference evidence="6 7" key="1">
    <citation type="journal article" date="2016" name="Sci. Rep.">
        <title>Peltaster fructicola genome reveals evolution from an invasive phytopathogen to an ectophytic parasite.</title>
        <authorList>
            <person name="Xu C."/>
            <person name="Chen H."/>
            <person name="Gleason M.L."/>
            <person name="Xu J.R."/>
            <person name="Liu H."/>
            <person name="Zhang R."/>
            <person name="Sun G."/>
        </authorList>
    </citation>
    <scope>NUCLEOTIDE SEQUENCE [LARGE SCALE GENOMIC DNA]</scope>
    <source>
        <strain evidence="6 7">LNHT1506</strain>
    </source>
</reference>
<dbReference type="Pfam" id="PF07690">
    <property type="entry name" value="MFS_1"/>
    <property type="match status" value="1"/>
</dbReference>
<accession>A0A6H0XVQ5</accession>
<feature type="transmembrane region" description="Helical" evidence="5">
    <location>
        <begin position="50"/>
        <end position="68"/>
    </location>
</feature>
<sequence length="460" mass="49333">MADYSDSKQPKTTDELTQVVSPASIDLNTIDVDRSLLNDTPVYRVYKRRFFGLAQLILLNIVISWNWLTFAPVSDLSAQWFDVSESVVNWMSTAFLFAFVAMTPITLLLLNKGGPAQAIRYASILVLIGSWVRYGGSRSGSFGAAMFGQIIIGLAQPLVLSSPTRYSNLWFSDKGRVTATAVASLANPLGGALGQLIGPIWADNATQIPEMVVWTSTISTVVAVIGFLTPSAPPTPPSRTAAAEKLDLIHGLRALSKNTVFFLLAIPFVVYVGLFNAISSLLNQIFQPYGFSDDDAGIGGAILIVAGLVAAAVASPIIDRTRLFLLAIRLLVPILAVIYVALIFMPQTQDLPGSWIVLAALGAASFSLLPCALEYLAIVTHPVSPEISSTICWSLAQLSGAIFILIMDALKAGRQADPSYNMYNALVFQACIACIAVPSTMMIGFWGWTSAVSAPAEEEM</sequence>
<evidence type="ECO:0008006" key="8">
    <source>
        <dbReference type="Google" id="ProtNLM"/>
    </source>
</evidence>
<dbReference type="GO" id="GO:0022857">
    <property type="term" value="F:transmembrane transporter activity"/>
    <property type="evidence" value="ECO:0007669"/>
    <property type="project" value="InterPro"/>
</dbReference>
<dbReference type="SUPFAM" id="SSF103473">
    <property type="entry name" value="MFS general substrate transporter"/>
    <property type="match status" value="1"/>
</dbReference>
<dbReference type="InterPro" id="IPR036259">
    <property type="entry name" value="MFS_trans_sf"/>
</dbReference>
<dbReference type="Gene3D" id="1.20.1250.20">
    <property type="entry name" value="MFS general substrate transporter like domains"/>
    <property type="match status" value="2"/>
</dbReference>
<dbReference type="OrthoDB" id="422206at2759"/>
<comment type="subcellular location">
    <subcellularLocation>
        <location evidence="1">Membrane</location>
        <topology evidence="1">Multi-pass membrane protein</topology>
    </subcellularLocation>
</comment>
<evidence type="ECO:0000313" key="6">
    <source>
        <dbReference type="EMBL" id="QIW98698.1"/>
    </source>
</evidence>
<dbReference type="InterPro" id="IPR049680">
    <property type="entry name" value="FLVCR1-2_SLC49-like"/>
</dbReference>
<evidence type="ECO:0000256" key="5">
    <source>
        <dbReference type="SAM" id="Phobius"/>
    </source>
</evidence>
<feature type="transmembrane region" description="Helical" evidence="5">
    <location>
        <begin position="427"/>
        <end position="448"/>
    </location>
</feature>
<feature type="transmembrane region" description="Helical" evidence="5">
    <location>
        <begin position="390"/>
        <end position="407"/>
    </location>
</feature>
<dbReference type="GO" id="GO:0016020">
    <property type="term" value="C:membrane"/>
    <property type="evidence" value="ECO:0007669"/>
    <property type="project" value="UniProtKB-SubCell"/>
</dbReference>
<evidence type="ECO:0000256" key="1">
    <source>
        <dbReference type="ARBA" id="ARBA00004141"/>
    </source>
</evidence>
<gene>
    <name evidence="6" type="ORF">AMS68_004216</name>
</gene>
<dbReference type="AlphaFoldDB" id="A0A6H0XVQ5"/>
<evidence type="ECO:0000313" key="7">
    <source>
        <dbReference type="Proteomes" id="UP000503462"/>
    </source>
</evidence>
<feature type="transmembrane region" description="Helical" evidence="5">
    <location>
        <begin position="88"/>
        <end position="111"/>
    </location>
</feature>
<keyword evidence="4 5" id="KW-0472">Membrane</keyword>
<feature type="transmembrane region" description="Helical" evidence="5">
    <location>
        <begin position="298"/>
        <end position="318"/>
    </location>
</feature>
<evidence type="ECO:0000256" key="3">
    <source>
        <dbReference type="ARBA" id="ARBA00022989"/>
    </source>
</evidence>
<proteinExistence type="predicted"/>
<name>A0A6H0XVQ5_9PEZI</name>
<dbReference type="Proteomes" id="UP000503462">
    <property type="component" value="Chromosome 3"/>
</dbReference>